<dbReference type="RefSeq" id="WP_340332507.1">
    <property type="nucleotide sequence ID" value="NZ_JAZHOF010000014.1"/>
</dbReference>
<dbReference type="InterPro" id="IPR049492">
    <property type="entry name" value="BD-FAE-like_dom"/>
</dbReference>
<dbReference type="InterPro" id="IPR029058">
    <property type="entry name" value="AB_hydrolase_fold"/>
</dbReference>
<dbReference type="InterPro" id="IPR050300">
    <property type="entry name" value="GDXG_lipolytic_enzyme"/>
</dbReference>
<dbReference type="Gene3D" id="3.40.50.1820">
    <property type="entry name" value="alpha/beta hydrolase"/>
    <property type="match status" value="1"/>
</dbReference>
<dbReference type="Proteomes" id="UP001378188">
    <property type="component" value="Unassembled WGS sequence"/>
</dbReference>
<accession>A0AAW9RM40</accession>
<dbReference type="PANTHER" id="PTHR48081">
    <property type="entry name" value="AB HYDROLASE SUPERFAMILY PROTEIN C4A8.06C"/>
    <property type="match status" value="1"/>
</dbReference>
<dbReference type="EMBL" id="JAZHOF010000014">
    <property type="protein sequence ID" value="MEJ8574812.1"/>
    <property type="molecule type" value="Genomic_DNA"/>
</dbReference>
<gene>
    <name evidence="3" type="ORF">V3328_25275</name>
</gene>
<keyword evidence="1 3" id="KW-0378">Hydrolase</keyword>
<proteinExistence type="predicted"/>
<keyword evidence="4" id="KW-1185">Reference proteome</keyword>
<feature type="domain" description="BD-FAE-like" evidence="2">
    <location>
        <begin position="60"/>
        <end position="165"/>
    </location>
</feature>
<comment type="caution">
    <text evidence="3">The sequence shown here is derived from an EMBL/GenBank/DDBJ whole genome shotgun (WGS) entry which is preliminary data.</text>
</comment>
<dbReference type="Pfam" id="PF20434">
    <property type="entry name" value="BD-FAE"/>
    <property type="match status" value="1"/>
</dbReference>
<dbReference type="AlphaFoldDB" id="A0AAW9RM40"/>
<evidence type="ECO:0000313" key="4">
    <source>
        <dbReference type="Proteomes" id="UP001378188"/>
    </source>
</evidence>
<dbReference type="PANTHER" id="PTHR48081:SF33">
    <property type="entry name" value="KYNURENINE FORMAMIDASE"/>
    <property type="match status" value="1"/>
</dbReference>
<sequence>MSKSSFTGLGGRTGRALAVLALGLFVALGLSALPSGGSLAQSDGRVLRDVEYGANPMQTMDIYLPPKLDDPPAILMLHGGAWMVGDKTVDDVVANKTRHWLDRGYVFISVNTRLMPEADPLEQAEDLAAALAAAQSMAGSWGGDPGRFVLMGHSSGGHLAALLAADPDIASRNGAVPWLGTVVLDGGYDISELMGRKHMAFYDKVFGDDPEFWRDASPLHRLADPPAPMLLVCSSLSATACPRAEAFADRVGDLGGRATVLPEALSHSAINADLGLAGKYTDSVDMFLASVGLL</sequence>
<name>A0AAW9RM40_9HYPH</name>
<evidence type="ECO:0000313" key="3">
    <source>
        <dbReference type="EMBL" id="MEJ8574812.1"/>
    </source>
</evidence>
<protein>
    <submittedName>
        <fullName evidence="3">Alpha/beta hydrolase</fullName>
    </submittedName>
</protein>
<reference evidence="3 4" key="1">
    <citation type="submission" date="2024-02" db="EMBL/GenBank/DDBJ databases">
        <title>Genome analysis and characterization of Microbaculum marinisediminis sp. nov., isolated from marine sediment.</title>
        <authorList>
            <person name="Du Z.-J."/>
            <person name="Ye Y.-Q."/>
            <person name="Zhang Z.-R."/>
            <person name="Yuan S.-M."/>
            <person name="Zhang X.-Y."/>
        </authorList>
    </citation>
    <scope>NUCLEOTIDE SEQUENCE [LARGE SCALE GENOMIC DNA]</scope>
    <source>
        <strain evidence="3 4">SDUM1044001</strain>
    </source>
</reference>
<dbReference type="GO" id="GO:0016787">
    <property type="term" value="F:hydrolase activity"/>
    <property type="evidence" value="ECO:0007669"/>
    <property type="project" value="UniProtKB-KW"/>
</dbReference>
<evidence type="ECO:0000256" key="1">
    <source>
        <dbReference type="ARBA" id="ARBA00022801"/>
    </source>
</evidence>
<dbReference type="SUPFAM" id="SSF53474">
    <property type="entry name" value="alpha/beta-Hydrolases"/>
    <property type="match status" value="1"/>
</dbReference>
<organism evidence="3 4">
    <name type="scientific">Microbaculum marinum</name>
    <dbReference type="NCBI Taxonomy" id="1764581"/>
    <lineage>
        <taxon>Bacteria</taxon>
        <taxon>Pseudomonadati</taxon>
        <taxon>Pseudomonadota</taxon>
        <taxon>Alphaproteobacteria</taxon>
        <taxon>Hyphomicrobiales</taxon>
        <taxon>Tepidamorphaceae</taxon>
        <taxon>Microbaculum</taxon>
    </lineage>
</organism>
<evidence type="ECO:0000259" key="2">
    <source>
        <dbReference type="Pfam" id="PF20434"/>
    </source>
</evidence>